<dbReference type="GO" id="GO:0034657">
    <property type="term" value="C:GID complex"/>
    <property type="evidence" value="ECO:0007669"/>
    <property type="project" value="TreeGrafter"/>
</dbReference>
<dbReference type="Proteomes" id="UP000054359">
    <property type="component" value="Unassembled WGS sequence"/>
</dbReference>
<dbReference type="InterPro" id="IPR011989">
    <property type="entry name" value="ARM-like"/>
</dbReference>
<dbReference type="GO" id="GO:0005737">
    <property type="term" value="C:cytoplasm"/>
    <property type="evidence" value="ECO:0007669"/>
    <property type="project" value="UniProtKB-SubCell"/>
</dbReference>
<dbReference type="Gene3D" id="1.25.10.10">
    <property type="entry name" value="Leucine-rich Repeat Variant"/>
    <property type="match status" value="1"/>
</dbReference>
<dbReference type="GO" id="GO:0043161">
    <property type="term" value="P:proteasome-mediated ubiquitin-dependent protein catabolic process"/>
    <property type="evidence" value="ECO:0007669"/>
    <property type="project" value="TreeGrafter"/>
</dbReference>
<keyword evidence="4" id="KW-0963">Cytoplasm</keyword>
<organism evidence="8 9">
    <name type="scientific">Stegodyphus mimosarum</name>
    <name type="common">African social velvet spider</name>
    <dbReference type="NCBI Taxonomy" id="407821"/>
    <lineage>
        <taxon>Eukaryota</taxon>
        <taxon>Metazoa</taxon>
        <taxon>Ecdysozoa</taxon>
        <taxon>Arthropoda</taxon>
        <taxon>Chelicerata</taxon>
        <taxon>Arachnida</taxon>
        <taxon>Araneae</taxon>
        <taxon>Araneomorphae</taxon>
        <taxon>Entelegynae</taxon>
        <taxon>Eresoidea</taxon>
        <taxon>Eresidae</taxon>
        <taxon>Stegodyphus</taxon>
    </lineage>
</organism>
<dbReference type="InterPro" id="IPR016024">
    <property type="entry name" value="ARM-type_fold"/>
</dbReference>
<dbReference type="EMBL" id="KK121426">
    <property type="protein sequence ID" value="KFM80461.1"/>
    <property type="molecule type" value="Genomic_DNA"/>
</dbReference>
<evidence type="ECO:0000256" key="1">
    <source>
        <dbReference type="ARBA" id="ARBA00004123"/>
    </source>
</evidence>
<evidence type="ECO:0000256" key="6">
    <source>
        <dbReference type="ARBA" id="ARBA00023242"/>
    </source>
</evidence>
<evidence type="ECO:0000256" key="3">
    <source>
        <dbReference type="ARBA" id="ARBA00013746"/>
    </source>
</evidence>
<keyword evidence="5" id="KW-0677">Repeat</keyword>
<evidence type="ECO:0000313" key="8">
    <source>
        <dbReference type="EMBL" id="KFM80461.1"/>
    </source>
</evidence>
<dbReference type="SMART" id="SM00185">
    <property type="entry name" value="ARM"/>
    <property type="match status" value="2"/>
</dbReference>
<evidence type="ECO:0000313" key="9">
    <source>
        <dbReference type="Proteomes" id="UP000054359"/>
    </source>
</evidence>
<evidence type="ECO:0000256" key="4">
    <source>
        <dbReference type="ARBA" id="ARBA00022490"/>
    </source>
</evidence>
<dbReference type="InterPro" id="IPR038739">
    <property type="entry name" value="ARMC8/Vid28"/>
</dbReference>
<dbReference type="SUPFAM" id="SSF48371">
    <property type="entry name" value="ARM repeat"/>
    <property type="match status" value="1"/>
</dbReference>
<dbReference type="PROSITE" id="PS50176">
    <property type="entry name" value="ARM_REPEAT"/>
    <property type="match status" value="1"/>
</dbReference>
<dbReference type="InterPro" id="IPR000225">
    <property type="entry name" value="Armadillo"/>
</dbReference>
<evidence type="ECO:0000256" key="5">
    <source>
        <dbReference type="ARBA" id="ARBA00022737"/>
    </source>
</evidence>
<dbReference type="GO" id="GO:0005634">
    <property type="term" value="C:nucleus"/>
    <property type="evidence" value="ECO:0007669"/>
    <property type="project" value="UniProtKB-SubCell"/>
</dbReference>
<dbReference type="AlphaFoldDB" id="A0A087USX2"/>
<gene>
    <name evidence="8" type="ORF">X975_25263</name>
</gene>
<name>A0A087USX2_STEMI</name>
<dbReference type="PANTHER" id="PTHR15651:SF7">
    <property type="entry name" value="ARMADILLO REPEAT-CONTAINING PROTEIN 8"/>
    <property type="match status" value="1"/>
</dbReference>
<evidence type="ECO:0000256" key="7">
    <source>
        <dbReference type="PROSITE-ProRule" id="PRU00259"/>
    </source>
</evidence>
<evidence type="ECO:0000256" key="2">
    <source>
        <dbReference type="ARBA" id="ARBA00004496"/>
    </source>
</evidence>
<keyword evidence="9" id="KW-1185">Reference proteome</keyword>
<comment type="subcellular location">
    <subcellularLocation>
        <location evidence="2">Cytoplasm</location>
    </subcellularLocation>
    <subcellularLocation>
        <location evidence="1">Nucleus</location>
    </subcellularLocation>
</comment>
<dbReference type="OrthoDB" id="5559898at2759"/>
<proteinExistence type="predicted"/>
<feature type="repeat" description="ARM" evidence="7">
    <location>
        <begin position="55"/>
        <end position="85"/>
    </location>
</feature>
<dbReference type="PANTHER" id="PTHR15651">
    <property type="entry name" value="ARMADILLO REPEAT-CONTAINING PROTEIN 8"/>
    <property type="match status" value="1"/>
</dbReference>
<dbReference type="STRING" id="407821.A0A087USX2"/>
<feature type="non-terminal residue" evidence="8">
    <location>
        <position position="176"/>
    </location>
</feature>
<accession>A0A087USX2</accession>
<sequence length="176" mass="19498">MKMVNVEPYMDVESNRDYIDRLFSPDPQVCLEAVTDLKNSVIGSNKQKGIVIQMGVLPRLFQILLDKNSSNELIVETAVTLGSLAKGTDKHVEELVQAGLISVILRGLASPHTKLMEACLRCLRTVMSRKDAPIDVLYGDPSLIPHLVKMAKQQSPTVQKCVMTMLYCGCQTAEHQ</sequence>
<keyword evidence="6" id="KW-0539">Nucleus</keyword>
<reference evidence="8 9" key="1">
    <citation type="submission" date="2013-11" db="EMBL/GenBank/DDBJ databases">
        <title>Genome sequencing of Stegodyphus mimosarum.</title>
        <authorList>
            <person name="Bechsgaard J."/>
        </authorList>
    </citation>
    <scope>NUCLEOTIDE SEQUENCE [LARGE SCALE GENOMIC DNA]</scope>
</reference>
<protein>
    <recommendedName>
        <fullName evidence="3">Armadillo repeat-containing protein 8</fullName>
    </recommendedName>
</protein>